<sequence length="123" mass="14531">MFFISLIFIFLLSHGDGKKHEENSEIYLNTSLPYDIYRWKCENEILYKQASLYISESPTDIDMILENLKSFVKNFDTHYWICLVISYERMTAFSYPEGYTGEGLCYISVDQLQLILVLAKVHY</sequence>
<keyword evidence="2" id="KW-1185">Reference proteome</keyword>
<protein>
    <submittedName>
        <fullName evidence="3">Uncharacterized protein</fullName>
    </submittedName>
</protein>
<feature type="chain" id="PRO_5005894067" evidence="1">
    <location>
        <begin position="18"/>
        <end position="123"/>
    </location>
</feature>
<evidence type="ECO:0000256" key="1">
    <source>
        <dbReference type="SAM" id="SignalP"/>
    </source>
</evidence>
<feature type="signal peptide" evidence="1">
    <location>
        <begin position="1"/>
        <end position="17"/>
    </location>
</feature>
<proteinExistence type="predicted"/>
<dbReference type="Proteomes" id="UP000046392">
    <property type="component" value="Unplaced"/>
</dbReference>
<dbReference type="AlphaFoldDB" id="A0A0N5BAE8"/>
<organism evidence="2 3">
    <name type="scientific">Strongyloides papillosus</name>
    <name type="common">Intestinal threadworm</name>
    <dbReference type="NCBI Taxonomy" id="174720"/>
    <lineage>
        <taxon>Eukaryota</taxon>
        <taxon>Metazoa</taxon>
        <taxon>Ecdysozoa</taxon>
        <taxon>Nematoda</taxon>
        <taxon>Chromadorea</taxon>
        <taxon>Rhabditida</taxon>
        <taxon>Tylenchina</taxon>
        <taxon>Panagrolaimomorpha</taxon>
        <taxon>Strongyloidoidea</taxon>
        <taxon>Strongyloididae</taxon>
        <taxon>Strongyloides</taxon>
    </lineage>
</organism>
<accession>A0A0N5BAE8</accession>
<dbReference type="WBParaSite" id="SPAL_0000301800.1">
    <property type="protein sequence ID" value="SPAL_0000301800.1"/>
    <property type="gene ID" value="SPAL_0000301800"/>
</dbReference>
<evidence type="ECO:0000313" key="2">
    <source>
        <dbReference type="Proteomes" id="UP000046392"/>
    </source>
</evidence>
<reference evidence="3" key="1">
    <citation type="submission" date="2017-02" db="UniProtKB">
        <authorList>
            <consortium name="WormBaseParasite"/>
        </authorList>
    </citation>
    <scope>IDENTIFICATION</scope>
</reference>
<name>A0A0N5BAE8_STREA</name>
<keyword evidence="1" id="KW-0732">Signal</keyword>
<evidence type="ECO:0000313" key="3">
    <source>
        <dbReference type="WBParaSite" id="SPAL_0000301800.1"/>
    </source>
</evidence>